<keyword evidence="6" id="KW-0630">Potassium</keyword>
<keyword evidence="3" id="KW-0633">Potassium transport</keyword>
<keyword evidence="8" id="KW-0406">Ion transport</keyword>
<dbReference type="AlphaFoldDB" id="A0A443SFK3"/>
<comment type="caution">
    <text evidence="12">The sequence shown here is derived from an EMBL/GenBank/DDBJ whole genome shotgun (WGS) entry which is preliminary data.</text>
</comment>
<dbReference type="GO" id="GO:0005886">
    <property type="term" value="C:plasma membrane"/>
    <property type="evidence" value="ECO:0007669"/>
    <property type="project" value="TreeGrafter"/>
</dbReference>
<dbReference type="VEuPathDB" id="VectorBase:LDEU005755"/>
<evidence type="ECO:0000313" key="13">
    <source>
        <dbReference type="Proteomes" id="UP000288716"/>
    </source>
</evidence>
<name>A0A443SFK3_9ACAR</name>
<dbReference type="PANTHER" id="PTHR10027">
    <property type="entry name" value="CALCIUM-ACTIVATED POTASSIUM CHANNEL ALPHA CHAIN"/>
    <property type="match status" value="1"/>
</dbReference>
<evidence type="ECO:0000256" key="8">
    <source>
        <dbReference type="ARBA" id="ARBA00023065"/>
    </source>
</evidence>
<keyword evidence="9 11" id="KW-0472">Membrane</keyword>
<evidence type="ECO:0000256" key="9">
    <source>
        <dbReference type="ARBA" id="ARBA00023136"/>
    </source>
</evidence>
<evidence type="ECO:0000256" key="3">
    <source>
        <dbReference type="ARBA" id="ARBA00022538"/>
    </source>
</evidence>
<accession>A0A443SFK3</accession>
<dbReference type="GO" id="GO:0015271">
    <property type="term" value="F:outward rectifier potassium channel activity"/>
    <property type="evidence" value="ECO:0007669"/>
    <property type="project" value="TreeGrafter"/>
</dbReference>
<comment type="subcellular location">
    <subcellularLocation>
        <location evidence="1">Membrane</location>
        <topology evidence="1">Multi-pass membrane protein</topology>
    </subcellularLocation>
</comment>
<evidence type="ECO:0000256" key="5">
    <source>
        <dbReference type="ARBA" id="ARBA00022826"/>
    </source>
</evidence>
<reference evidence="12 13" key="1">
    <citation type="journal article" date="2018" name="Gigascience">
        <title>Genomes of trombidid mites reveal novel predicted allergens and laterally-transferred genes associated with secondary metabolism.</title>
        <authorList>
            <person name="Dong X."/>
            <person name="Chaisiri K."/>
            <person name="Xia D."/>
            <person name="Armstrong S.D."/>
            <person name="Fang Y."/>
            <person name="Donnelly M.J."/>
            <person name="Kadowaki T."/>
            <person name="McGarry J.W."/>
            <person name="Darby A.C."/>
            <person name="Makepeace B.L."/>
        </authorList>
    </citation>
    <scope>NUCLEOTIDE SEQUENCE [LARGE SCALE GENOMIC DNA]</scope>
    <source>
        <strain evidence="12">UoL-UT</strain>
    </source>
</reference>
<sequence length="132" mass="15406">MIAVFCLSEAFLIAYLSHKGNLLRTFISFNFIMEIVNNFPFIITIFYFPSRNIFIPSFLNCWLAKNTLENMFKNLKKLEKRQKIKDTFLLLCNVLNLQNDVNKALQKSQSALSQRLTILVSTLICLIFTSER</sequence>
<dbReference type="OrthoDB" id="6419245at2759"/>
<dbReference type="Proteomes" id="UP000288716">
    <property type="component" value="Unassembled WGS sequence"/>
</dbReference>
<evidence type="ECO:0000256" key="11">
    <source>
        <dbReference type="SAM" id="Phobius"/>
    </source>
</evidence>
<keyword evidence="4 11" id="KW-0812">Transmembrane</keyword>
<evidence type="ECO:0000256" key="7">
    <source>
        <dbReference type="ARBA" id="ARBA00022989"/>
    </source>
</evidence>
<keyword evidence="10" id="KW-0407">Ion channel</keyword>
<keyword evidence="13" id="KW-1185">Reference proteome</keyword>
<dbReference type="PANTHER" id="PTHR10027:SF10">
    <property type="entry name" value="SLOWPOKE 2, ISOFORM D"/>
    <property type="match status" value="1"/>
</dbReference>
<keyword evidence="7 11" id="KW-1133">Transmembrane helix</keyword>
<dbReference type="GO" id="GO:0005228">
    <property type="term" value="F:intracellular sodium-activated potassium channel activity"/>
    <property type="evidence" value="ECO:0007669"/>
    <property type="project" value="TreeGrafter"/>
</dbReference>
<dbReference type="InterPro" id="IPR047871">
    <property type="entry name" value="K_chnl_Slo-like"/>
</dbReference>
<dbReference type="EMBL" id="NCKV01002896">
    <property type="protein sequence ID" value="RWS26285.1"/>
    <property type="molecule type" value="Genomic_DNA"/>
</dbReference>
<evidence type="ECO:0000256" key="2">
    <source>
        <dbReference type="ARBA" id="ARBA00022448"/>
    </source>
</evidence>
<organism evidence="12 13">
    <name type="scientific">Leptotrombidium deliense</name>
    <dbReference type="NCBI Taxonomy" id="299467"/>
    <lineage>
        <taxon>Eukaryota</taxon>
        <taxon>Metazoa</taxon>
        <taxon>Ecdysozoa</taxon>
        <taxon>Arthropoda</taxon>
        <taxon>Chelicerata</taxon>
        <taxon>Arachnida</taxon>
        <taxon>Acari</taxon>
        <taxon>Acariformes</taxon>
        <taxon>Trombidiformes</taxon>
        <taxon>Prostigmata</taxon>
        <taxon>Anystina</taxon>
        <taxon>Parasitengona</taxon>
        <taxon>Trombiculoidea</taxon>
        <taxon>Trombiculidae</taxon>
        <taxon>Leptotrombidium</taxon>
    </lineage>
</organism>
<evidence type="ECO:0000313" key="12">
    <source>
        <dbReference type="EMBL" id="RWS26285.1"/>
    </source>
</evidence>
<evidence type="ECO:0000256" key="1">
    <source>
        <dbReference type="ARBA" id="ARBA00004141"/>
    </source>
</evidence>
<gene>
    <name evidence="12" type="ORF">B4U80_04150</name>
</gene>
<feature type="transmembrane region" description="Helical" evidence="11">
    <location>
        <begin position="26"/>
        <end position="48"/>
    </location>
</feature>
<keyword evidence="2" id="KW-0813">Transport</keyword>
<protein>
    <submittedName>
        <fullName evidence="12">Uncharacterized protein</fullName>
    </submittedName>
</protein>
<evidence type="ECO:0000256" key="4">
    <source>
        <dbReference type="ARBA" id="ARBA00022692"/>
    </source>
</evidence>
<proteinExistence type="predicted"/>
<evidence type="ECO:0000256" key="10">
    <source>
        <dbReference type="ARBA" id="ARBA00023303"/>
    </source>
</evidence>
<keyword evidence="5" id="KW-0631">Potassium channel</keyword>
<evidence type="ECO:0000256" key="6">
    <source>
        <dbReference type="ARBA" id="ARBA00022958"/>
    </source>
</evidence>